<dbReference type="InterPro" id="IPR028082">
    <property type="entry name" value="Peripla_BP_I"/>
</dbReference>
<dbReference type="SUPFAM" id="SSF53822">
    <property type="entry name" value="Periplasmic binding protein-like I"/>
    <property type="match status" value="1"/>
</dbReference>
<dbReference type="KEGG" id="ahal:FTX54_002200"/>
<dbReference type="RefSeq" id="WP_246125633.1">
    <property type="nucleotide sequence ID" value="NZ_CP144914.1"/>
</dbReference>
<organism evidence="7 8">
    <name type="scientific">Alkalicoccus halolimnae</name>
    <dbReference type="NCBI Taxonomy" id="1667239"/>
    <lineage>
        <taxon>Bacteria</taxon>
        <taxon>Bacillati</taxon>
        <taxon>Bacillota</taxon>
        <taxon>Bacilli</taxon>
        <taxon>Bacillales</taxon>
        <taxon>Bacillaceae</taxon>
        <taxon>Alkalicoccus</taxon>
    </lineage>
</organism>
<dbReference type="GO" id="GO:0030313">
    <property type="term" value="C:cell envelope"/>
    <property type="evidence" value="ECO:0007669"/>
    <property type="project" value="UniProtKB-SubCell"/>
</dbReference>
<dbReference type="PROSITE" id="PS51257">
    <property type="entry name" value="PROKAR_LIPOPROTEIN"/>
    <property type="match status" value="1"/>
</dbReference>
<dbReference type="PANTHER" id="PTHR46847:SF1">
    <property type="entry name" value="D-ALLOSE-BINDING PERIPLASMIC PROTEIN-RELATED"/>
    <property type="match status" value="1"/>
</dbReference>
<dbReference type="GO" id="GO:0030246">
    <property type="term" value="F:carbohydrate binding"/>
    <property type="evidence" value="ECO:0007669"/>
    <property type="project" value="UniProtKB-ARBA"/>
</dbReference>
<proteinExistence type="inferred from homology"/>
<dbReference type="EMBL" id="CP144914">
    <property type="protein sequence ID" value="WWD80400.1"/>
    <property type="molecule type" value="Genomic_DNA"/>
</dbReference>
<feature type="compositionally biased region" description="Low complexity" evidence="4">
    <location>
        <begin position="36"/>
        <end position="47"/>
    </location>
</feature>
<feature type="chain" id="PRO_5042532285" evidence="5">
    <location>
        <begin position="21"/>
        <end position="348"/>
    </location>
</feature>
<evidence type="ECO:0000313" key="8">
    <source>
        <dbReference type="Proteomes" id="UP000321816"/>
    </source>
</evidence>
<evidence type="ECO:0000256" key="2">
    <source>
        <dbReference type="ARBA" id="ARBA00007639"/>
    </source>
</evidence>
<gene>
    <name evidence="7" type="ORF">FTX54_002200</name>
</gene>
<dbReference type="AlphaFoldDB" id="A0AAJ8LX13"/>
<dbReference type="InterPro" id="IPR025997">
    <property type="entry name" value="SBP_2_dom"/>
</dbReference>
<dbReference type="Gene3D" id="3.40.50.2300">
    <property type="match status" value="2"/>
</dbReference>
<evidence type="ECO:0000256" key="4">
    <source>
        <dbReference type="SAM" id="MobiDB-lite"/>
    </source>
</evidence>
<evidence type="ECO:0000256" key="1">
    <source>
        <dbReference type="ARBA" id="ARBA00004196"/>
    </source>
</evidence>
<accession>A0AAJ8LX13</accession>
<evidence type="ECO:0000256" key="5">
    <source>
        <dbReference type="SAM" id="SignalP"/>
    </source>
</evidence>
<evidence type="ECO:0000313" key="7">
    <source>
        <dbReference type="EMBL" id="WWD80400.1"/>
    </source>
</evidence>
<reference evidence="7 8" key="1">
    <citation type="submission" date="2024-01" db="EMBL/GenBank/DDBJ databases">
        <title>Complete Genome Sequence of Alkalicoccus halolimnae BZ-SZ-XJ29T, a Moderately Halophilic Bacterium Isolated from a Salt Lake.</title>
        <authorList>
            <person name="Zhao B."/>
        </authorList>
    </citation>
    <scope>NUCLEOTIDE SEQUENCE [LARGE SCALE GENOMIC DNA]</scope>
    <source>
        <strain evidence="7 8">BZ-SZ-XJ29</strain>
    </source>
</reference>
<comment type="subcellular location">
    <subcellularLocation>
        <location evidence="1">Cell envelope</location>
    </subcellularLocation>
</comment>
<feature type="signal peptide" evidence="5">
    <location>
        <begin position="1"/>
        <end position="20"/>
    </location>
</feature>
<protein>
    <submittedName>
        <fullName evidence="7">Substrate-binding domain-containing protein</fullName>
    </submittedName>
</protein>
<name>A0AAJ8LX13_9BACI</name>
<dbReference type="PANTHER" id="PTHR46847">
    <property type="entry name" value="D-ALLOSE-BINDING PERIPLASMIC PROTEIN-RELATED"/>
    <property type="match status" value="1"/>
</dbReference>
<evidence type="ECO:0000259" key="6">
    <source>
        <dbReference type="Pfam" id="PF13407"/>
    </source>
</evidence>
<evidence type="ECO:0000256" key="3">
    <source>
        <dbReference type="ARBA" id="ARBA00022729"/>
    </source>
</evidence>
<comment type="similarity">
    <text evidence="2">Belongs to the bacterial solute-binding protein 2 family.</text>
</comment>
<dbReference type="Proteomes" id="UP000321816">
    <property type="component" value="Chromosome"/>
</dbReference>
<feature type="domain" description="Periplasmic binding protein" evidence="6">
    <location>
        <begin position="65"/>
        <end position="323"/>
    </location>
</feature>
<keyword evidence="8" id="KW-1185">Reference proteome</keyword>
<keyword evidence="3 5" id="KW-0732">Signal</keyword>
<sequence>MKKRNMVLFAAIGSTFTLLAACGEVDNESLNEETEASSNNGGNNSAEADLEEDVAVEAGEDAPTIGMTVINQEAWFFTEMVRGAEEAAEELGVNLAVFNANNDTVDQYNGAEDYINSGVDALVINAIDVEAMDPIVESAEEEGIPVISIDSVIENEGVDVQIGVDNYESSVKLGEYFNNYMEEEWGEEAIEMGAVGALNSPIQINRQDGFMDTILEDDQVDLVNTVDGENVQERALSATEDLFTANPNLNAAFATGEPAFIGMVSGVRSQQAQDSIKLFGWDLSEQVIEGIDEGFVEAVVQQHPDEYGAAAIEAAISLNDGEEVEEEIDIPASIVTEDNVEDFRYLFE</sequence>
<dbReference type="Pfam" id="PF13407">
    <property type="entry name" value="Peripla_BP_4"/>
    <property type="match status" value="1"/>
</dbReference>
<feature type="region of interest" description="Disordered" evidence="4">
    <location>
        <begin position="29"/>
        <end position="48"/>
    </location>
</feature>